<name>A0A514DBX1_9VIRU</name>
<gene>
    <name evidence="1" type="ORF">H4Bulk461786_000004</name>
</gene>
<protein>
    <submittedName>
        <fullName evidence="1">Uncharacterized protein</fullName>
    </submittedName>
</protein>
<accession>A0A514DBX1</accession>
<evidence type="ECO:0000313" key="1">
    <source>
        <dbReference type="EMBL" id="QDH91100.1"/>
    </source>
</evidence>
<dbReference type="EMBL" id="MN036007">
    <property type="protein sequence ID" value="QDH91100.1"/>
    <property type="molecule type" value="Genomic_RNA"/>
</dbReference>
<organism evidence="1">
    <name type="scientific">Leviviridae sp</name>
    <dbReference type="NCBI Taxonomy" id="2027243"/>
    <lineage>
        <taxon>Viruses</taxon>
        <taxon>Riboviria</taxon>
        <taxon>Orthornavirae</taxon>
        <taxon>Lenarviricota</taxon>
        <taxon>Leviviricetes</taxon>
        <taxon>Norzivirales</taxon>
        <taxon>Fiersviridae</taxon>
    </lineage>
</organism>
<reference evidence="1" key="1">
    <citation type="submission" date="2019-05" db="EMBL/GenBank/DDBJ databases">
        <title>Metatranscriptomic reconstruction reveals RNA viruses with the potential to shape carbon cycling in soil.</title>
        <authorList>
            <person name="Starr E.P."/>
            <person name="Nuccio E."/>
            <person name="Pett-Ridge J."/>
            <person name="Banfield J.F."/>
            <person name="Firestone M.K."/>
        </authorList>
    </citation>
    <scope>NUCLEOTIDE SEQUENCE</scope>
    <source>
        <strain evidence="1">H4_Bulk_46_scaffold_1786</strain>
    </source>
</reference>
<proteinExistence type="predicted"/>
<sequence>MSWPNYETKQRDLDFYPSRTVRDELYFNGTKSGNGTLYSFGVRGHQSTWSRGNPRHHVNQELDRRAKAGRLTRWQLNSYDGVRSMDVGGNFETTRHEYTDSHLEAAIRGVNGSFDYRYNGPVFAYTGNVGPTSPAWPKPPSDLLNQMIAKGTTAIARTAPTNPSASTAQFLGELREGLPRLPGSSVVKRGGPGGVADEYVNVEFGIKPLISDLQNIWQASQTAEKRIAQLERDSGRLVRRRYSFPVERTVEGPIVKSDPWLGYPGLRTGTAGSAYNGPTGKLYYERTLEVRTWFSGAYTYLYPKGDSSLDKMRRSASRLRAVYGLDLNPELFWELTPWSWAVDWVSNLGDVMTNISRFSRDGLVMRWGYVMCTWKCTDTYTLVGQSFRGVGAPTLTQSFTTTVKKRVKATPYGFGLDLGGLSTRQWAILGALGISRAQGQLE</sequence>